<evidence type="ECO:0000256" key="1">
    <source>
        <dbReference type="PROSITE-ProRule" id="PRU00703"/>
    </source>
</evidence>
<comment type="caution">
    <text evidence="3">The sequence shown here is derived from an EMBL/GenBank/DDBJ whole genome shotgun (WGS) entry which is preliminary data.</text>
</comment>
<dbReference type="SUPFAM" id="SSF53448">
    <property type="entry name" value="Nucleotide-diphospho-sugar transferases"/>
    <property type="match status" value="1"/>
</dbReference>
<dbReference type="CDD" id="cd06426">
    <property type="entry name" value="NTP_transferase_like_2"/>
    <property type="match status" value="1"/>
</dbReference>
<dbReference type="Proteomes" id="UP001596958">
    <property type="component" value="Unassembled WGS sequence"/>
</dbReference>
<feature type="domain" description="CBS" evidence="2">
    <location>
        <begin position="1"/>
        <end position="61"/>
    </location>
</feature>
<proteinExistence type="predicted"/>
<dbReference type="EMBL" id="JBHTHU010000005">
    <property type="protein sequence ID" value="MFD0749652.1"/>
    <property type="molecule type" value="Genomic_DNA"/>
</dbReference>
<accession>A0ABW2YWB6</accession>
<sequence length="351" mass="39869">MKNLNQYILNLTEPARLALKTIDSLLENASKTLFIVDDNNRMVGSLTDGDIRRGLLNGLEISHPISEFMNKDFKYIHKNDENVSLLKALRAAKIQLVPVLGIDGVIVDIIDLTQMRTLLPAAALIMAGGRGERLKPFTDKTPKPMLLVGNKPIIEHNIDRLIQFGVSDIYISVKYLQEQIMDYFGDGSGKGVNIKYIIEEEPLGTIGALSLIEKANYDHLIVMNSDVLTNVDFEDFFEFYQKNNADMVVASIPYVVNVPYAVLETDQHSVVSFTEKPTYTYYSNGGIYIMKFALKNILNYNSFFNATDLMDFVIESEGYRLVHYPLLCYWLDIGKHHDYVKAQEDIKYLNI</sequence>
<evidence type="ECO:0000313" key="4">
    <source>
        <dbReference type="Proteomes" id="UP001596958"/>
    </source>
</evidence>
<gene>
    <name evidence="3" type="ORF">ACFQZS_05820</name>
</gene>
<name>A0ABW2YWB6_9SPHI</name>
<dbReference type="Gene3D" id="3.10.580.10">
    <property type="entry name" value="CBS-domain"/>
    <property type="match status" value="1"/>
</dbReference>
<dbReference type="InterPro" id="IPR050486">
    <property type="entry name" value="Mannose-1P_guanyltransferase"/>
</dbReference>
<keyword evidence="1" id="KW-0129">CBS domain</keyword>
<dbReference type="Gene3D" id="3.90.550.10">
    <property type="entry name" value="Spore Coat Polysaccharide Biosynthesis Protein SpsA, Chain A"/>
    <property type="match status" value="1"/>
</dbReference>
<evidence type="ECO:0000313" key="3">
    <source>
        <dbReference type="EMBL" id="MFD0749652.1"/>
    </source>
</evidence>
<dbReference type="PANTHER" id="PTHR22572">
    <property type="entry name" value="SUGAR-1-PHOSPHATE GUANYL TRANSFERASE"/>
    <property type="match status" value="1"/>
</dbReference>
<dbReference type="Pfam" id="PF00483">
    <property type="entry name" value="NTP_transferase"/>
    <property type="match status" value="1"/>
</dbReference>
<dbReference type="InterPro" id="IPR029044">
    <property type="entry name" value="Nucleotide-diphossugar_trans"/>
</dbReference>
<dbReference type="PROSITE" id="PS51371">
    <property type="entry name" value="CBS"/>
    <property type="match status" value="1"/>
</dbReference>
<dbReference type="RefSeq" id="WP_377098209.1">
    <property type="nucleotide sequence ID" value="NZ_JBHTHU010000005.1"/>
</dbReference>
<dbReference type="InterPro" id="IPR000644">
    <property type="entry name" value="CBS_dom"/>
</dbReference>
<protein>
    <submittedName>
        <fullName evidence="3">Nucleotidyltransferase family protein</fullName>
    </submittedName>
</protein>
<dbReference type="InterPro" id="IPR005835">
    <property type="entry name" value="NTP_transferase_dom"/>
</dbReference>
<keyword evidence="4" id="KW-1185">Reference proteome</keyword>
<dbReference type="InterPro" id="IPR046342">
    <property type="entry name" value="CBS_dom_sf"/>
</dbReference>
<organism evidence="3 4">
    <name type="scientific">Mucilaginibacter calamicampi</name>
    <dbReference type="NCBI Taxonomy" id="1302352"/>
    <lineage>
        <taxon>Bacteria</taxon>
        <taxon>Pseudomonadati</taxon>
        <taxon>Bacteroidota</taxon>
        <taxon>Sphingobacteriia</taxon>
        <taxon>Sphingobacteriales</taxon>
        <taxon>Sphingobacteriaceae</taxon>
        <taxon>Mucilaginibacter</taxon>
    </lineage>
</organism>
<evidence type="ECO:0000259" key="2">
    <source>
        <dbReference type="PROSITE" id="PS51371"/>
    </source>
</evidence>
<reference evidence="4" key="1">
    <citation type="journal article" date="2019" name="Int. J. Syst. Evol. Microbiol.">
        <title>The Global Catalogue of Microorganisms (GCM) 10K type strain sequencing project: providing services to taxonomists for standard genome sequencing and annotation.</title>
        <authorList>
            <consortium name="The Broad Institute Genomics Platform"/>
            <consortium name="The Broad Institute Genome Sequencing Center for Infectious Disease"/>
            <person name="Wu L."/>
            <person name="Ma J."/>
        </authorList>
    </citation>
    <scope>NUCLEOTIDE SEQUENCE [LARGE SCALE GENOMIC DNA]</scope>
    <source>
        <strain evidence="4">CCUG 63418</strain>
    </source>
</reference>